<feature type="chain" id="PRO_5046288966" description="Secreted protein" evidence="1">
    <location>
        <begin position="20"/>
        <end position="178"/>
    </location>
</feature>
<reference evidence="2" key="1">
    <citation type="journal article" date="2022" name="Toxins">
        <title>Genomic Analysis of Sphingopyxis sp. USTB-05 for Biodegrading Cyanobacterial Hepatotoxins.</title>
        <authorList>
            <person name="Liu C."/>
            <person name="Xu Q."/>
            <person name="Zhao Z."/>
            <person name="Zhang H."/>
            <person name="Liu X."/>
            <person name="Yin C."/>
            <person name="Liu Y."/>
            <person name="Yan H."/>
        </authorList>
    </citation>
    <scope>NUCLEOTIDE SEQUENCE</scope>
    <source>
        <strain evidence="2">NBD5</strain>
    </source>
</reference>
<protein>
    <recommendedName>
        <fullName evidence="4">Secreted protein</fullName>
    </recommendedName>
</protein>
<gene>
    <name evidence="2" type="ORF">LHA26_13995</name>
</gene>
<proteinExistence type="predicted"/>
<evidence type="ECO:0000313" key="2">
    <source>
        <dbReference type="EMBL" id="USI72393.1"/>
    </source>
</evidence>
<accession>A0ABY4X687</accession>
<dbReference type="PROSITE" id="PS51257">
    <property type="entry name" value="PROKAR_LIPOPROTEIN"/>
    <property type="match status" value="1"/>
</dbReference>
<organism evidence="2 3">
    <name type="scientific">Sphingomonas morindae</name>
    <dbReference type="NCBI Taxonomy" id="1541170"/>
    <lineage>
        <taxon>Bacteria</taxon>
        <taxon>Pseudomonadati</taxon>
        <taxon>Pseudomonadota</taxon>
        <taxon>Alphaproteobacteria</taxon>
        <taxon>Sphingomonadales</taxon>
        <taxon>Sphingomonadaceae</taxon>
        <taxon>Sphingomonas</taxon>
    </lineage>
</organism>
<name>A0ABY4X687_9SPHN</name>
<dbReference type="EMBL" id="CP084930">
    <property type="protein sequence ID" value="USI72393.1"/>
    <property type="molecule type" value="Genomic_DNA"/>
</dbReference>
<keyword evidence="1" id="KW-0732">Signal</keyword>
<sequence>MIRAATCSAFALAFLLAGCGGGDGDDKTRAANGTASVQFSAPEGDGNSQTLALSVPGFSAKLAVPGLSFGTDESSIDGLRFHPGTKITGMQVAGDAGDGTGGESRGTVQMQFTDPAAPEALLAYYRDAARGSGWREVPPAAGQQFAATKPGDKGEARLALQLGPQGSGSAGHFIVTGQ</sequence>
<dbReference type="Proteomes" id="UP001056937">
    <property type="component" value="Chromosome 1"/>
</dbReference>
<keyword evidence="3" id="KW-1185">Reference proteome</keyword>
<evidence type="ECO:0008006" key="4">
    <source>
        <dbReference type="Google" id="ProtNLM"/>
    </source>
</evidence>
<dbReference type="RefSeq" id="WP_252166202.1">
    <property type="nucleotide sequence ID" value="NZ_CP084930.1"/>
</dbReference>
<feature type="signal peptide" evidence="1">
    <location>
        <begin position="1"/>
        <end position="19"/>
    </location>
</feature>
<evidence type="ECO:0000256" key="1">
    <source>
        <dbReference type="SAM" id="SignalP"/>
    </source>
</evidence>
<evidence type="ECO:0000313" key="3">
    <source>
        <dbReference type="Proteomes" id="UP001056937"/>
    </source>
</evidence>